<evidence type="ECO:0000313" key="2">
    <source>
        <dbReference type="Proteomes" id="UP000035287"/>
    </source>
</evidence>
<dbReference type="EMBL" id="CP011770">
    <property type="protein sequence ID" value="AKM09147.1"/>
    <property type="molecule type" value="Genomic_DNA"/>
</dbReference>
<name>A0A0G3XD91_9SPHN</name>
<dbReference type="RefSeq" id="WP_047819839.1">
    <property type="nucleotide sequence ID" value="NZ_CP011770.1"/>
</dbReference>
<dbReference type="STRING" id="1348774.AB433_02835"/>
<dbReference type="KEGG" id="cna:AB433_02835"/>
<keyword evidence="2" id="KW-1185">Reference proteome</keyword>
<dbReference type="PATRIC" id="fig|1348774.3.peg.597"/>
<evidence type="ECO:0000313" key="1">
    <source>
        <dbReference type="EMBL" id="AKM09147.1"/>
    </source>
</evidence>
<organism evidence="1 2">
    <name type="scientific">Croceicoccus naphthovorans</name>
    <dbReference type="NCBI Taxonomy" id="1348774"/>
    <lineage>
        <taxon>Bacteria</taxon>
        <taxon>Pseudomonadati</taxon>
        <taxon>Pseudomonadota</taxon>
        <taxon>Alphaproteobacteria</taxon>
        <taxon>Sphingomonadales</taxon>
        <taxon>Erythrobacteraceae</taxon>
        <taxon>Croceicoccus</taxon>
    </lineage>
</organism>
<protein>
    <submittedName>
        <fullName evidence="1">Uncharacterized protein</fullName>
    </submittedName>
</protein>
<dbReference type="AlphaFoldDB" id="A0A0G3XD91"/>
<dbReference type="NCBIfam" id="TIGR02391">
    <property type="entry name" value="hypoth_ymh"/>
    <property type="match status" value="1"/>
</dbReference>
<dbReference type="OrthoDB" id="1863356at2"/>
<accession>A0A0G3XD91</accession>
<dbReference type="Proteomes" id="UP000035287">
    <property type="component" value="Chromosome"/>
</dbReference>
<proteinExistence type="predicted"/>
<dbReference type="InterPro" id="IPR012654">
    <property type="entry name" value="CHP02391"/>
</dbReference>
<reference evidence="1 2" key="1">
    <citation type="submission" date="2015-06" db="EMBL/GenBank/DDBJ databases">
        <authorList>
            <person name="Zeng Y."/>
            <person name="Huang Y."/>
        </authorList>
    </citation>
    <scope>NUCLEOTIDE SEQUENCE [LARGE SCALE GENOMIC DNA]</scope>
    <source>
        <strain evidence="1 2">PQ-2</strain>
    </source>
</reference>
<gene>
    <name evidence="1" type="ORF">AB433_02835</name>
</gene>
<dbReference type="Pfam" id="PF09509">
    <property type="entry name" value="Hypoth_Ymh"/>
    <property type="match status" value="1"/>
</dbReference>
<sequence>MGITDQRHGDSAVKPLFAQAELEAIAGALGNTEVGLKGSEIELLIAACGMADPGPITKAKRLYQAFAASQNQRGDRTRILGFIRHAMKPARYVRDPGRYEPLRANLNFALAFAGLVVTEAGAIQSVTVATTLSEAQRRARELRCDLETRGVHTDVLAFCRAELVADDYFHAVQEAVKSVAAKLRVRTGLTDDGAVLVDRALGGSPPMIAINPLSSESERGEQRGFANLVRGTFGMFRNPTAHEPRIHWPMSKTDAQDLMTLVSLIHRRLDASHMPARG</sequence>